<name>A0A0C9RW59_AMBAM</name>
<organism evidence="2">
    <name type="scientific">Amblyomma americanum</name>
    <name type="common">Lone star tick</name>
    <dbReference type="NCBI Taxonomy" id="6943"/>
    <lineage>
        <taxon>Eukaryota</taxon>
        <taxon>Metazoa</taxon>
        <taxon>Ecdysozoa</taxon>
        <taxon>Arthropoda</taxon>
        <taxon>Chelicerata</taxon>
        <taxon>Arachnida</taxon>
        <taxon>Acari</taxon>
        <taxon>Parasitiformes</taxon>
        <taxon>Ixodida</taxon>
        <taxon>Ixodoidea</taxon>
        <taxon>Ixodidae</taxon>
        <taxon>Amblyomminae</taxon>
        <taxon>Amblyomma</taxon>
    </lineage>
</organism>
<evidence type="ECO:0000256" key="1">
    <source>
        <dbReference type="SAM" id="SignalP"/>
    </source>
</evidence>
<proteinExistence type="evidence at transcript level"/>
<keyword evidence="1" id="KW-0732">Signal</keyword>
<accession>A0A0C9RW59</accession>
<feature type="chain" id="PRO_5002202306" evidence="1">
    <location>
        <begin position="22"/>
        <end position="109"/>
    </location>
</feature>
<protein>
    <submittedName>
        <fullName evidence="2">Putative secreted protein</fullName>
    </submittedName>
</protein>
<evidence type="ECO:0000313" key="2">
    <source>
        <dbReference type="EMBL" id="JAG91806.1"/>
    </source>
</evidence>
<dbReference type="AlphaFoldDB" id="A0A0C9RW59"/>
<dbReference type="EMBL" id="GBZX01000934">
    <property type="protein sequence ID" value="JAG91806.1"/>
    <property type="molecule type" value="mRNA"/>
</dbReference>
<sequence length="109" mass="11797">MKTLMLSALVVVFALLDLSRSEEADVETRAGSMYQQFCDMAPGDSAALLACLSNKLPDVLDDINKLGYDLSKLHERICNTGTGSFPEELLLPVGKALPSLQICLVQPKV</sequence>
<reference evidence="2" key="1">
    <citation type="journal article" date="2015" name="PLoS ONE">
        <title>An Insight into the Sialome of the Lone Star Tick, Amblyomma americanum, with a Glimpse on Its Time Dependent Gene Expression.</title>
        <authorList>
            <person name="Karim S."/>
            <person name="Ribeiro J.M."/>
        </authorList>
    </citation>
    <scope>NUCLEOTIDE SEQUENCE</scope>
    <source>
        <tissue evidence="2">Salivary gland</tissue>
    </source>
</reference>
<feature type="signal peptide" evidence="1">
    <location>
        <begin position="1"/>
        <end position="21"/>
    </location>
</feature>